<accession>A0A5A5TIN4</accession>
<keyword evidence="2" id="KW-1185">Reference proteome</keyword>
<dbReference type="EMBL" id="BIXY01000102">
    <property type="protein sequence ID" value="GCF11267.1"/>
    <property type="molecule type" value="Genomic_DNA"/>
</dbReference>
<protein>
    <submittedName>
        <fullName evidence="1">Uncharacterized protein</fullName>
    </submittedName>
</protein>
<reference evidence="1 2" key="1">
    <citation type="submission" date="2019-01" db="EMBL/GenBank/DDBJ databases">
        <title>Draft genome sequence of Dictyobacter sp. Uno17.</title>
        <authorList>
            <person name="Wang C.M."/>
            <person name="Zheng Y."/>
            <person name="Sakai Y."/>
            <person name="Abe K."/>
            <person name="Yokota A."/>
            <person name="Yabe S."/>
        </authorList>
    </citation>
    <scope>NUCLEOTIDE SEQUENCE [LARGE SCALE GENOMIC DNA]</scope>
    <source>
        <strain evidence="1 2">Uno17</strain>
    </source>
</reference>
<dbReference type="RefSeq" id="WP_149404104.1">
    <property type="nucleotide sequence ID" value="NZ_BIXY01000102.1"/>
</dbReference>
<name>A0A5A5TIN4_9CHLR</name>
<evidence type="ECO:0000313" key="2">
    <source>
        <dbReference type="Proteomes" id="UP000322530"/>
    </source>
</evidence>
<comment type="caution">
    <text evidence="1">The sequence shown here is derived from an EMBL/GenBank/DDBJ whole genome shotgun (WGS) entry which is preliminary data.</text>
</comment>
<gene>
    <name evidence="1" type="ORF">KDI_48310</name>
</gene>
<evidence type="ECO:0000313" key="1">
    <source>
        <dbReference type="EMBL" id="GCF11267.1"/>
    </source>
</evidence>
<dbReference type="Proteomes" id="UP000322530">
    <property type="component" value="Unassembled WGS sequence"/>
</dbReference>
<proteinExistence type="predicted"/>
<sequence length="88" mass="9255">MAQLMNISNHSTQSAPFTSATHTVNVFENSLTFRAGAHTIDLCSFEDEQGLVLAVSDAAGNGVAEVTISPAVLKQYLDSLAEGKKIAC</sequence>
<organism evidence="1 2">
    <name type="scientific">Dictyobacter arantiisoli</name>
    <dbReference type="NCBI Taxonomy" id="2014874"/>
    <lineage>
        <taxon>Bacteria</taxon>
        <taxon>Bacillati</taxon>
        <taxon>Chloroflexota</taxon>
        <taxon>Ktedonobacteria</taxon>
        <taxon>Ktedonobacterales</taxon>
        <taxon>Dictyobacteraceae</taxon>
        <taxon>Dictyobacter</taxon>
    </lineage>
</organism>
<dbReference type="AlphaFoldDB" id="A0A5A5TIN4"/>